<comment type="cofactor">
    <cofactor evidence="1">
        <name>Mg(2+)</name>
        <dbReference type="ChEBI" id="CHEBI:18420"/>
    </cofactor>
</comment>
<dbReference type="InterPro" id="IPR045864">
    <property type="entry name" value="aa-tRNA-synth_II/BPL/LPL"/>
</dbReference>
<dbReference type="GO" id="GO:0006432">
    <property type="term" value="P:phenylalanyl-tRNA aminoacylation"/>
    <property type="evidence" value="ECO:0007669"/>
    <property type="project" value="InterPro"/>
</dbReference>
<dbReference type="GO" id="GO:0000049">
    <property type="term" value="F:tRNA binding"/>
    <property type="evidence" value="ECO:0007669"/>
    <property type="project" value="InterPro"/>
</dbReference>
<evidence type="ECO:0000256" key="10">
    <source>
        <dbReference type="ARBA" id="ARBA00022840"/>
    </source>
</evidence>
<keyword evidence="9" id="KW-0547">Nucleotide-binding</keyword>
<keyword evidence="8" id="KW-0479">Metal-binding</keyword>
<evidence type="ECO:0000256" key="1">
    <source>
        <dbReference type="ARBA" id="ARBA00001946"/>
    </source>
</evidence>
<dbReference type="GO" id="GO:0046872">
    <property type="term" value="F:metal ion binding"/>
    <property type="evidence" value="ECO:0007669"/>
    <property type="project" value="UniProtKB-KW"/>
</dbReference>
<sequence>MTDNYDKNIEKVIDILHNKESITSIELSRILELSHNTVIGIINSLKAKGNVIKIEPSTCVSWELTDEGNDIVENGSYEVLIHSYIAKNGPTPLADVMKNVPNSKIGFSKAMANGWVKKGASAVITKVVDTVTDDVKVSLELIKNKKYNGVPQEKKNEFKKRKLIKESSVTVFKVLKGEEFGMSLKKLETELTPEMIESESWRGLEFKSYNLDAKGVRPFHGSLHPLMKVRDEIRSIFLAMGFSEMNTGNYVESSFWNFDALFQPQQHPARDAHDTFFLTKPATAVSLPKCGIVDRVEEVHSKGAYGSLGYNCEWHLKEALKNVLRTHTTANSARFLYNIGPKFQPVKVFSIDKVYRNETLDTTHLAEFHQVEGIVADYGISLGHLIGVINDFFCRMGLPRVRFKPAYNPYTEPSMEIFCYHIGLGKWIEVGNSGMFRPEMLRSLGLPPGVAVLGWGLSLERPAMIKFGFDNIRELVGPRVSLRTIHDNPMCRFNT</sequence>
<dbReference type="GO" id="GO:0005524">
    <property type="term" value="F:ATP binding"/>
    <property type="evidence" value="ECO:0007669"/>
    <property type="project" value="UniProtKB-KW"/>
</dbReference>
<evidence type="ECO:0000256" key="11">
    <source>
        <dbReference type="ARBA" id="ARBA00022842"/>
    </source>
</evidence>
<dbReference type="VEuPathDB" id="VectorBase:RPRC004312"/>
<evidence type="ECO:0000256" key="12">
    <source>
        <dbReference type="ARBA" id="ARBA00022917"/>
    </source>
</evidence>
<evidence type="ECO:0000256" key="14">
    <source>
        <dbReference type="ARBA" id="ARBA00030612"/>
    </source>
</evidence>
<dbReference type="NCBIfam" id="TIGR00468">
    <property type="entry name" value="pheS"/>
    <property type="match status" value="1"/>
</dbReference>
<protein>
    <recommendedName>
        <fullName evidence="5">Phenylalanine--tRNA ligase alpha subunit</fullName>
        <ecNumber evidence="4">6.1.1.20</ecNumber>
    </recommendedName>
    <alternativeName>
        <fullName evidence="14">Phenylalanyl-tRNA synthetase alpha subunit</fullName>
    </alternativeName>
</protein>
<dbReference type="InterPro" id="IPR036390">
    <property type="entry name" value="WH_DNA-bd_sf"/>
</dbReference>
<keyword evidence="12" id="KW-0648">Protein biosynthesis</keyword>
<dbReference type="InterPro" id="IPR002319">
    <property type="entry name" value="Phenylalanyl-tRNA_Synthase"/>
</dbReference>
<dbReference type="SUPFAM" id="SSF55681">
    <property type="entry name" value="Class II aaRS and biotin synthetases"/>
    <property type="match status" value="1"/>
</dbReference>
<dbReference type="InterPro" id="IPR040724">
    <property type="entry name" value="PheRS_DBD1"/>
</dbReference>
<dbReference type="FunFam" id="3.30.930.10:FF:000178">
    <property type="entry name" value="Phenylalanyl-tRNA synthetase subunit alpha"/>
    <property type="match status" value="1"/>
</dbReference>
<dbReference type="GO" id="GO:0009328">
    <property type="term" value="C:phenylalanine-tRNA ligase complex"/>
    <property type="evidence" value="ECO:0007669"/>
    <property type="project" value="TreeGrafter"/>
</dbReference>
<dbReference type="InterPro" id="IPR004529">
    <property type="entry name" value="Phe-tRNA-synth_IIc_asu"/>
</dbReference>
<dbReference type="NCBIfam" id="NF003210">
    <property type="entry name" value="PRK04172.1"/>
    <property type="match status" value="1"/>
</dbReference>
<dbReference type="Gene3D" id="3.30.1370.240">
    <property type="match status" value="1"/>
</dbReference>
<evidence type="ECO:0000256" key="4">
    <source>
        <dbReference type="ARBA" id="ARBA00012814"/>
    </source>
</evidence>
<dbReference type="PROSITE" id="PS50862">
    <property type="entry name" value="AA_TRNA_LIGASE_II"/>
    <property type="match status" value="1"/>
</dbReference>
<dbReference type="Gene3D" id="1.10.10.2320">
    <property type="match status" value="1"/>
</dbReference>
<evidence type="ECO:0000256" key="6">
    <source>
        <dbReference type="ARBA" id="ARBA00022490"/>
    </source>
</evidence>
<dbReference type="InterPro" id="IPR040725">
    <property type="entry name" value="PheRS_DBD3"/>
</dbReference>
<organism evidence="16">
    <name type="scientific">Rhodnius prolixus</name>
    <name type="common">Triatomid bug</name>
    <dbReference type="NCBI Taxonomy" id="13249"/>
    <lineage>
        <taxon>Eukaryota</taxon>
        <taxon>Metazoa</taxon>
        <taxon>Ecdysozoa</taxon>
        <taxon>Arthropoda</taxon>
        <taxon>Hexapoda</taxon>
        <taxon>Insecta</taxon>
        <taxon>Pterygota</taxon>
        <taxon>Neoptera</taxon>
        <taxon>Paraneoptera</taxon>
        <taxon>Hemiptera</taxon>
        <taxon>Heteroptera</taxon>
        <taxon>Panheteroptera</taxon>
        <taxon>Cimicomorpha</taxon>
        <taxon>Reduviidae</taxon>
        <taxon>Triatominae</taxon>
        <taxon>Rhodnius</taxon>
    </lineage>
</organism>
<accession>R4G8G5</accession>
<dbReference type="AlphaFoldDB" id="R4G8G5"/>
<keyword evidence="13 16" id="KW-0030">Aminoacyl-tRNA synthetase</keyword>
<dbReference type="SUPFAM" id="SSF46785">
    <property type="entry name" value="Winged helix' DNA-binding domain"/>
    <property type="match status" value="1"/>
</dbReference>
<feature type="domain" description="Aminoacyl-transfer RNA synthetases class-II family profile" evidence="15">
    <location>
        <begin position="228"/>
        <end position="478"/>
    </location>
</feature>
<evidence type="ECO:0000259" key="15">
    <source>
        <dbReference type="PROSITE" id="PS50862"/>
    </source>
</evidence>
<name>R4G8G5_RHOPR</name>
<dbReference type="GO" id="GO:0004826">
    <property type="term" value="F:phenylalanine-tRNA ligase activity"/>
    <property type="evidence" value="ECO:0007669"/>
    <property type="project" value="UniProtKB-EC"/>
</dbReference>
<evidence type="ECO:0000256" key="7">
    <source>
        <dbReference type="ARBA" id="ARBA00022598"/>
    </source>
</evidence>
<keyword evidence="7" id="KW-0436">Ligase</keyword>
<dbReference type="Gene3D" id="1.10.10.2330">
    <property type="match status" value="1"/>
</dbReference>
<dbReference type="InterPro" id="IPR040586">
    <property type="entry name" value="PheRS_DBD2"/>
</dbReference>
<keyword evidence="10" id="KW-0067">ATP-binding</keyword>
<evidence type="ECO:0000256" key="9">
    <source>
        <dbReference type="ARBA" id="ARBA00022741"/>
    </source>
</evidence>
<dbReference type="GO" id="GO:0005829">
    <property type="term" value="C:cytosol"/>
    <property type="evidence" value="ECO:0007669"/>
    <property type="project" value="TreeGrafter"/>
</dbReference>
<dbReference type="VEuPathDB" id="VectorBase:RPRC004365"/>
<comment type="subcellular location">
    <subcellularLocation>
        <location evidence="2">Cytoplasm</location>
    </subcellularLocation>
</comment>
<dbReference type="PANTHER" id="PTHR11538:SF40">
    <property type="entry name" value="PHENYLALANINE--TRNA LIGASE ALPHA SUBUNIT"/>
    <property type="match status" value="1"/>
</dbReference>
<dbReference type="Gene3D" id="3.30.930.10">
    <property type="entry name" value="Bira Bifunctional Protein, Domain 2"/>
    <property type="match status" value="1"/>
</dbReference>
<dbReference type="InterPro" id="IPR006195">
    <property type="entry name" value="aa-tRNA-synth_II"/>
</dbReference>
<dbReference type="EMBL" id="GAHY01001012">
    <property type="protein sequence ID" value="JAA76498.1"/>
    <property type="molecule type" value="mRNA"/>
</dbReference>
<dbReference type="Pfam" id="PF18554">
    <property type="entry name" value="PheRS_DBD2"/>
    <property type="match status" value="1"/>
</dbReference>
<keyword evidence="6" id="KW-0963">Cytoplasm</keyword>
<dbReference type="Pfam" id="PF18553">
    <property type="entry name" value="PheRS_DBD3"/>
    <property type="match status" value="1"/>
</dbReference>
<dbReference type="Pfam" id="PF01409">
    <property type="entry name" value="tRNA-synt_2d"/>
    <property type="match status" value="1"/>
</dbReference>
<evidence type="ECO:0000256" key="3">
    <source>
        <dbReference type="ARBA" id="ARBA00006703"/>
    </source>
</evidence>
<comment type="similarity">
    <text evidence="3">Belongs to the class-II aminoacyl-tRNA synthetase family. Phe-tRNA synthetase alpha subunit type 2 subfamily.</text>
</comment>
<keyword evidence="11" id="KW-0460">Magnesium</keyword>
<evidence type="ECO:0000256" key="5">
    <source>
        <dbReference type="ARBA" id="ARBA00015409"/>
    </source>
</evidence>
<evidence type="ECO:0000256" key="2">
    <source>
        <dbReference type="ARBA" id="ARBA00004496"/>
    </source>
</evidence>
<proteinExistence type="evidence at transcript level"/>
<dbReference type="PANTHER" id="PTHR11538">
    <property type="entry name" value="PHENYLALANYL-TRNA SYNTHETASE"/>
    <property type="match status" value="1"/>
</dbReference>
<dbReference type="GeneID" id="141457483"/>
<reference evidence="16" key="1">
    <citation type="submission" date="2013-04" db="EMBL/GenBank/DDBJ databases">
        <title>An insight into the transcriptome of the digestive tract of the blood sucking bug, Rhodnius prolixus.</title>
        <authorList>
            <person name="Ribeiro J.M.C."/>
            <person name="Genta F.A."/>
            <person name="Sorgine M.H.F."/>
            <person name="Paiva-Silva G.O."/>
            <person name="Majerowicz D."/>
            <person name="Medeiros M."/>
            <person name="Koerich L."/>
            <person name="Terra W.R."/>
            <person name="Ferreira C."/>
            <person name="Pimentel A.C."/>
            <person name="Bisch P.M."/>
            <person name="Diniz M.M.P."/>
            <person name="Nascimento R."/>
            <person name="Salmon D."/>
            <person name="Silber A.M."/>
            <person name="Alves M."/>
            <person name="Oliveira M.F."/>
            <person name="Gondim K.C."/>
            <person name="Silva Neto M.A.C."/>
            <person name="Atella G.C."/>
            <person name="Araujo H."/>
            <person name="Dias F.S."/>
            <person name="Polycarpo C.R."/>
            <person name="Fampa P."/>
            <person name="Melo A.C."/>
            <person name="Tanaka A.S."/>
            <person name="Balczun C."/>
            <person name="Oliveira J.H.M."/>
            <person name="Goncalves R."/>
            <person name="Lazoski C."/>
            <person name="Pereira M.A."/>
            <person name="Rivera-Pomar R."/>
            <person name="Diambra L."/>
            <person name="Schaub G.A."/>
            <person name="Garcia E.S."/>
            <person name="Azambuja P."/>
            <person name="Braz G.R.C."/>
            <person name="Oliveira P.L."/>
        </authorList>
    </citation>
    <scope>NUCLEOTIDE SEQUENCE</scope>
</reference>
<evidence type="ECO:0000256" key="8">
    <source>
        <dbReference type="ARBA" id="ARBA00022723"/>
    </source>
</evidence>
<evidence type="ECO:0000313" key="16">
    <source>
        <dbReference type="EMBL" id="JAA76498.1"/>
    </source>
</evidence>
<dbReference type="EC" id="6.1.1.20" evidence="4"/>
<dbReference type="Pfam" id="PF18552">
    <property type="entry name" value="PheRS_DBD1"/>
    <property type="match status" value="1"/>
</dbReference>
<dbReference type="RefSeq" id="XP_073990642.1">
    <property type="nucleotide sequence ID" value="XM_074134541.1"/>
</dbReference>
<dbReference type="CDD" id="cd00496">
    <property type="entry name" value="PheRS_alpha_core"/>
    <property type="match status" value="1"/>
</dbReference>
<evidence type="ECO:0000256" key="13">
    <source>
        <dbReference type="ARBA" id="ARBA00023146"/>
    </source>
</evidence>
<dbReference type="HOGENOM" id="CLU_025086_1_0_1"/>